<reference evidence="2 3" key="1">
    <citation type="submission" date="2020-10" db="EMBL/GenBank/DDBJ databases">
        <title>Myceligenerans pegani sp. nov., an endophytic actinomycete isolated from Peganum harmala L. in Xinjiang, China.</title>
        <authorList>
            <person name="Xin L."/>
        </authorList>
    </citation>
    <scope>NUCLEOTIDE SEQUENCE [LARGE SCALE GENOMIC DNA]</scope>
    <source>
        <strain evidence="2 3">TRM65318</strain>
    </source>
</reference>
<dbReference type="Gene3D" id="3.40.190.10">
    <property type="entry name" value="Periplasmic binding protein-like II"/>
    <property type="match status" value="2"/>
</dbReference>
<dbReference type="RefSeq" id="WP_192865284.1">
    <property type="nucleotide sequence ID" value="NZ_JADAQT010000110.1"/>
</dbReference>
<feature type="signal peptide" evidence="1">
    <location>
        <begin position="1"/>
        <end position="33"/>
    </location>
</feature>
<evidence type="ECO:0000256" key="1">
    <source>
        <dbReference type="SAM" id="SignalP"/>
    </source>
</evidence>
<accession>A0ABR9N4Z7</accession>
<gene>
    <name evidence="2" type="ORF">IHE71_23920</name>
</gene>
<keyword evidence="1" id="KW-0732">Signal</keyword>
<sequence length="437" mass="47435">MRIARKASGVVAGAAAAALALTACSGGSGEAGAGDALDTEEEITLNLAWWGDDTRAALYEEAVELFEEEYPNIDVTTTFVAWDDYWTARNTEAASGTLPDVMQMDLSYLRQYGNNGQLLDLSEAFDVNLDVSGLEEELLAAGTVEGAQLGIPTSTNTLALFYNADVLERIGMEPPAEGYTWDDLNDWIVEATEKGAGEDPVVFGGFDYVGTLWFFMQRLIQQGIEPFTEDGQLNFSEEDAAAFLESTAELRDSDAVYPIERTKQIEPLTGFMVSEQAAEMTWDNFMAGYVAETGENIEILPMPSGDNGPQQFWKPSMLLSASANTDQPAAAATLIDFLINEPAVGEIFGTSKGVPATAAQRDAMALEPGSVDEEVTQYEEDVADLVTESAPLPVEGFGAIEAEWKRLHEELLYENVTVDEFVEQWFAFAADTMPAAE</sequence>
<keyword evidence="3" id="KW-1185">Reference proteome</keyword>
<name>A0ABR9N4Z7_9MICO</name>
<dbReference type="InterPro" id="IPR006059">
    <property type="entry name" value="SBP"/>
</dbReference>
<comment type="caution">
    <text evidence="2">The sequence shown here is derived from an EMBL/GenBank/DDBJ whole genome shotgun (WGS) entry which is preliminary data.</text>
</comment>
<dbReference type="Proteomes" id="UP000625527">
    <property type="component" value="Unassembled WGS sequence"/>
</dbReference>
<feature type="chain" id="PRO_5046069524" evidence="1">
    <location>
        <begin position="34"/>
        <end position="437"/>
    </location>
</feature>
<protein>
    <submittedName>
        <fullName evidence="2">Extracellular solute-binding protein</fullName>
    </submittedName>
</protein>
<dbReference type="PANTHER" id="PTHR43649">
    <property type="entry name" value="ARABINOSE-BINDING PROTEIN-RELATED"/>
    <property type="match status" value="1"/>
</dbReference>
<dbReference type="SUPFAM" id="SSF53850">
    <property type="entry name" value="Periplasmic binding protein-like II"/>
    <property type="match status" value="1"/>
</dbReference>
<dbReference type="PROSITE" id="PS51257">
    <property type="entry name" value="PROKAR_LIPOPROTEIN"/>
    <property type="match status" value="1"/>
</dbReference>
<proteinExistence type="predicted"/>
<evidence type="ECO:0000313" key="3">
    <source>
        <dbReference type="Proteomes" id="UP000625527"/>
    </source>
</evidence>
<evidence type="ECO:0000313" key="2">
    <source>
        <dbReference type="EMBL" id="MBE1878748.1"/>
    </source>
</evidence>
<dbReference type="PANTHER" id="PTHR43649:SF12">
    <property type="entry name" value="DIACETYLCHITOBIOSE BINDING PROTEIN DASA"/>
    <property type="match status" value="1"/>
</dbReference>
<dbReference type="EMBL" id="JADAQT010000110">
    <property type="protein sequence ID" value="MBE1878748.1"/>
    <property type="molecule type" value="Genomic_DNA"/>
</dbReference>
<dbReference type="Pfam" id="PF01547">
    <property type="entry name" value="SBP_bac_1"/>
    <property type="match status" value="1"/>
</dbReference>
<dbReference type="InterPro" id="IPR050490">
    <property type="entry name" value="Bact_solute-bd_prot1"/>
</dbReference>
<organism evidence="2 3">
    <name type="scientific">Myceligenerans pegani</name>
    <dbReference type="NCBI Taxonomy" id="2776917"/>
    <lineage>
        <taxon>Bacteria</taxon>
        <taxon>Bacillati</taxon>
        <taxon>Actinomycetota</taxon>
        <taxon>Actinomycetes</taxon>
        <taxon>Micrococcales</taxon>
        <taxon>Promicromonosporaceae</taxon>
        <taxon>Myceligenerans</taxon>
    </lineage>
</organism>